<evidence type="ECO:0000313" key="2">
    <source>
        <dbReference type="Proteomes" id="UP000007259"/>
    </source>
</evidence>
<dbReference type="KEGG" id="lmi:LMXM_27_0280"/>
<dbReference type="AlphaFoldDB" id="E9AYT0"/>
<dbReference type="OrthoDB" id="10356267at2759"/>
<dbReference type="RefSeq" id="XP_003876602.1">
    <property type="nucleotide sequence ID" value="XM_003876553.1"/>
</dbReference>
<dbReference type="GeneID" id="13449766"/>
<accession>E9AYT0</accession>
<dbReference type="VEuPathDB" id="TriTrypDB:LmxM.27.0280"/>
<organism evidence="1 2">
    <name type="scientific">Leishmania mexicana (strain MHOM/GT/2001/U1103)</name>
    <dbReference type="NCBI Taxonomy" id="929439"/>
    <lineage>
        <taxon>Eukaryota</taxon>
        <taxon>Discoba</taxon>
        <taxon>Euglenozoa</taxon>
        <taxon>Kinetoplastea</taxon>
        <taxon>Metakinetoplastina</taxon>
        <taxon>Trypanosomatida</taxon>
        <taxon>Trypanosomatidae</taxon>
        <taxon>Leishmaniinae</taxon>
        <taxon>Leishmania</taxon>
    </lineage>
</organism>
<dbReference type="OMA" id="YVWRASN"/>
<name>E9AYT0_LEIMU</name>
<gene>
    <name evidence="1" type="ORF">LMXM_27_0280</name>
</gene>
<dbReference type="Proteomes" id="UP000007259">
    <property type="component" value="Chromosome 27"/>
</dbReference>
<evidence type="ECO:0000313" key="1">
    <source>
        <dbReference type="EMBL" id="CBZ28123.1"/>
    </source>
</evidence>
<sequence>MNRNKSIVSFPVRSAKQQPPFRLCVWRASNEALIDVVNMFTLLPNEHLAFSSFFQIDSPAYSLFSFPLYNLLFSFASLTTQHSRTIVFPP</sequence>
<protein>
    <submittedName>
        <fullName evidence="1">Uncharacterized protein</fullName>
    </submittedName>
</protein>
<dbReference type="EMBL" id="FR799580">
    <property type="protein sequence ID" value="CBZ28123.1"/>
    <property type="molecule type" value="Genomic_DNA"/>
</dbReference>
<keyword evidence="2" id="KW-1185">Reference proteome</keyword>
<reference evidence="1 2" key="1">
    <citation type="journal article" date="2011" name="Genome Res.">
        <title>Chromosome and gene copy number variation allow major structural change between species and strains of Leishmania.</title>
        <authorList>
            <person name="Rogers M.B."/>
            <person name="Hilley J.D."/>
            <person name="Dickens N.J."/>
            <person name="Wilkes J."/>
            <person name="Bates P.A."/>
            <person name="Depledge D.P."/>
            <person name="Harris D."/>
            <person name="Her Y."/>
            <person name="Herzyk P."/>
            <person name="Imamura H."/>
            <person name="Otto T.D."/>
            <person name="Sanders M."/>
            <person name="Seeger K."/>
            <person name="Dujardin J.C."/>
            <person name="Berriman M."/>
            <person name="Smith D.F."/>
            <person name="Hertz-Fowler C."/>
            <person name="Mottram J.C."/>
        </authorList>
    </citation>
    <scope>NUCLEOTIDE SEQUENCE [LARGE SCALE GENOMIC DNA]</scope>
    <source>
        <strain evidence="1 2">MHOM/GT/2001/U1103</strain>
    </source>
</reference>
<proteinExistence type="predicted"/>